<dbReference type="GO" id="GO:0003677">
    <property type="term" value="F:DNA binding"/>
    <property type="evidence" value="ECO:0007669"/>
    <property type="project" value="UniProtKB-KW"/>
</dbReference>
<dbReference type="PANTHER" id="PTHR30136">
    <property type="entry name" value="HELIX-TURN-HELIX TRANSCRIPTIONAL REGULATOR, ICLR FAMILY"/>
    <property type="match status" value="1"/>
</dbReference>
<evidence type="ECO:0000313" key="8">
    <source>
        <dbReference type="Proteomes" id="UP000315344"/>
    </source>
</evidence>
<feature type="domain" description="IclR-ED" evidence="6">
    <location>
        <begin position="68"/>
        <end position="225"/>
    </location>
</feature>
<dbReference type="InterPro" id="IPR005471">
    <property type="entry name" value="Tscrpt_reg_IclR_N"/>
</dbReference>
<dbReference type="Gene3D" id="3.30.450.40">
    <property type="match status" value="2"/>
</dbReference>
<dbReference type="InterPro" id="IPR000281">
    <property type="entry name" value="HTH_RpiR"/>
</dbReference>
<dbReference type="PANTHER" id="PTHR30136:SF39">
    <property type="entry name" value="TRANSCRIPTIONAL REGULATORY PROTEIN"/>
    <property type="match status" value="1"/>
</dbReference>
<sequence>MPAIRNESVERALSILLAFSKRQPKLSLTELSEETGLHKSTVLRLARSLGLYGFLDRDAAGRFSLGAGTWHLGLIFRQGFDTGETIRPALRELVRLTGETASFFVRAGDDRVCLYRENSPGLERYGVEEGMRLKLGTGASGLVLRRNTGEVLADLSAFNAQGTVSLNATRNPNIASIAAPVFSASGQFRGALTVSGINTRFTAEIRAQEIRTLEAIARALGQKIA</sequence>
<feature type="domain" description="HTH rpiR-type" evidence="4">
    <location>
        <begin position="1"/>
        <end position="68"/>
    </location>
</feature>
<dbReference type="PROSITE" id="PS51078">
    <property type="entry name" value="ICLR_ED"/>
    <property type="match status" value="1"/>
</dbReference>
<evidence type="ECO:0000313" key="7">
    <source>
        <dbReference type="EMBL" id="TKW63726.1"/>
    </source>
</evidence>
<keyword evidence="1" id="KW-0805">Transcription regulation</keyword>
<keyword evidence="3" id="KW-0804">Transcription</keyword>
<dbReference type="Pfam" id="PF01614">
    <property type="entry name" value="IclR_C"/>
    <property type="match status" value="1"/>
</dbReference>
<dbReference type="AlphaFoldDB" id="A0A533HW16"/>
<proteinExistence type="predicted"/>
<gene>
    <name evidence="7" type="ORF">DI616_19150</name>
</gene>
<name>A0A533HW16_PARDE</name>
<dbReference type="PROSITE" id="PS51077">
    <property type="entry name" value="HTH_ICLR"/>
    <property type="match status" value="1"/>
</dbReference>
<evidence type="ECO:0000256" key="1">
    <source>
        <dbReference type="ARBA" id="ARBA00023015"/>
    </source>
</evidence>
<dbReference type="InterPro" id="IPR029016">
    <property type="entry name" value="GAF-like_dom_sf"/>
</dbReference>
<dbReference type="InterPro" id="IPR036388">
    <property type="entry name" value="WH-like_DNA-bd_sf"/>
</dbReference>
<dbReference type="GO" id="GO:0003700">
    <property type="term" value="F:DNA-binding transcription factor activity"/>
    <property type="evidence" value="ECO:0007669"/>
    <property type="project" value="InterPro"/>
</dbReference>
<dbReference type="Proteomes" id="UP000315344">
    <property type="component" value="Unassembled WGS sequence"/>
</dbReference>
<evidence type="ECO:0000259" key="4">
    <source>
        <dbReference type="PROSITE" id="PS51071"/>
    </source>
</evidence>
<protein>
    <submittedName>
        <fullName evidence="7">IclR family transcriptional regulator</fullName>
    </submittedName>
</protein>
<dbReference type="Pfam" id="PF09339">
    <property type="entry name" value="HTH_IclR"/>
    <property type="match status" value="1"/>
</dbReference>
<dbReference type="EMBL" id="VAFL01000029">
    <property type="protein sequence ID" value="TKW63726.1"/>
    <property type="molecule type" value="Genomic_DNA"/>
</dbReference>
<comment type="caution">
    <text evidence="7">The sequence shown here is derived from an EMBL/GenBank/DDBJ whole genome shotgun (WGS) entry which is preliminary data.</text>
</comment>
<dbReference type="SUPFAM" id="SSF46785">
    <property type="entry name" value="Winged helix' DNA-binding domain"/>
    <property type="match status" value="1"/>
</dbReference>
<accession>A0A533HW16</accession>
<dbReference type="GO" id="GO:0045892">
    <property type="term" value="P:negative regulation of DNA-templated transcription"/>
    <property type="evidence" value="ECO:0007669"/>
    <property type="project" value="TreeGrafter"/>
</dbReference>
<feature type="domain" description="HTH iclR-type" evidence="5">
    <location>
        <begin position="6"/>
        <end position="67"/>
    </location>
</feature>
<dbReference type="SUPFAM" id="SSF55781">
    <property type="entry name" value="GAF domain-like"/>
    <property type="match status" value="1"/>
</dbReference>
<dbReference type="PROSITE" id="PS51071">
    <property type="entry name" value="HTH_RPIR"/>
    <property type="match status" value="1"/>
</dbReference>
<evidence type="ECO:0000256" key="3">
    <source>
        <dbReference type="ARBA" id="ARBA00023163"/>
    </source>
</evidence>
<evidence type="ECO:0000259" key="6">
    <source>
        <dbReference type="PROSITE" id="PS51078"/>
    </source>
</evidence>
<dbReference type="SMART" id="SM00346">
    <property type="entry name" value="HTH_ICLR"/>
    <property type="match status" value="1"/>
</dbReference>
<organism evidence="7 8">
    <name type="scientific">Paracoccus denitrificans</name>
    <dbReference type="NCBI Taxonomy" id="266"/>
    <lineage>
        <taxon>Bacteria</taxon>
        <taxon>Pseudomonadati</taxon>
        <taxon>Pseudomonadota</taxon>
        <taxon>Alphaproteobacteria</taxon>
        <taxon>Rhodobacterales</taxon>
        <taxon>Paracoccaceae</taxon>
        <taxon>Paracoccus</taxon>
    </lineage>
</organism>
<evidence type="ECO:0000256" key="2">
    <source>
        <dbReference type="ARBA" id="ARBA00023125"/>
    </source>
</evidence>
<keyword evidence="2" id="KW-0238">DNA-binding</keyword>
<reference evidence="7 8" key="1">
    <citation type="journal article" date="2017" name="Nat. Commun.">
        <title>In situ click chemistry generation of cyclooxygenase-2 inhibitors.</title>
        <authorList>
            <person name="Bhardwaj A."/>
            <person name="Kaur J."/>
            <person name="Wuest M."/>
            <person name="Wuest F."/>
        </authorList>
    </citation>
    <scope>NUCLEOTIDE SEQUENCE [LARGE SCALE GENOMIC DNA]</scope>
    <source>
        <strain evidence="7">S2_012_000_R3_94</strain>
    </source>
</reference>
<dbReference type="InterPro" id="IPR050707">
    <property type="entry name" value="HTH_MetabolicPath_Reg"/>
</dbReference>
<evidence type="ECO:0000259" key="5">
    <source>
        <dbReference type="PROSITE" id="PS51077"/>
    </source>
</evidence>
<dbReference type="Gene3D" id="1.10.10.10">
    <property type="entry name" value="Winged helix-like DNA-binding domain superfamily/Winged helix DNA-binding domain"/>
    <property type="match status" value="1"/>
</dbReference>
<dbReference type="InterPro" id="IPR014757">
    <property type="entry name" value="Tscrpt_reg_IclR_C"/>
</dbReference>
<dbReference type="InterPro" id="IPR036390">
    <property type="entry name" value="WH_DNA-bd_sf"/>
</dbReference>